<reference evidence="2 3" key="2">
    <citation type="submission" date="2018-10" db="EMBL/GenBank/DDBJ databases">
        <authorList>
            <consortium name="Pathogen Informatics"/>
        </authorList>
    </citation>
    <scope>NUCLEOTIDE SEQUENCE [LARGE SCALE GENOMIC DNA]</scope>
</reference>
<feature type="compositionally biased region" description="Acidic residues" evidence="1">
    <location>
        <begin position="1"/>
        <end position="19"/>
    </location>
</feature>
<reference evidence="4" key="1">
    <citation type="submission" date="2017-02" db="UniProtKB">
        <authorList>
            <consortium name="WormBaseParasite"/>
        </authorList>
    </citation>
    <scope>IDENTIFICATION</scope>
</reference>
<dbReference type="EMBL" id="UXUI01008698">
    <property type="protein sequence ID" value="VDD92170.1"/>
    <property type="molecule type" value="Genomic_DNA"/>
</dbReference>
<evidence type="ECO:0000256" key="1">
    <source>
        <dbReference type="SAM" id="MobiDB-lite"/>
    </source>
</evidence>
<feature type="compositionally biased region" description="Acidic residues" evidence="1">
    <location>
        <begin position="60"/>
        <end position="74"/>
    </location>
</feature>
<evidence type="ECO:0000313" key="4">
    <source>
        <dbReference type="WBParaSite" id="EVEC_0000740001-mRNA-1"/>
    </source>
</evidence>
<protein>
    <submittedName>
        <fullName evidence="2 4">Uncharacterized protein</fullName>
    </submittedName>
</protein>
<feature type="region of interest" description="Disordered" evidence="1">
    <location>
        <begin position="57"/>
        <end position="81"/>
    </location>
</feature>
<proteinExistence type="predicted"/>
<dbReference type="WBParaSite" id="EVEC_0000740001-mRNA-1">
    <property type="protein sequence ID" value="EVEC_0000740001-mRNA-1"/>
    <property type="gene ID" value="EVEC_0000740001"/>
</dbReference>
<feature type="region of interest" description="Disordered" evidence="1">
    <location>
        <begin position="1"/>
        <end position="21"/>
    </location>
</feature>
<accession>A0A0N4VAB3</accession>
<dbReference type="Proteomes" id="UP000274131">
    <property type="component" value="Unassembled WGS sequence"/>
</dbReference>
<evidence type="ECO:0000313" key="3">
    <source>
        <dbReference type="Proteomes" id="UP000274131"/>
    </source>
</evidence>
<sequence>MMSGGCDDDDDDDDDDDGDGGGGFGAGDIYVVIHLEKGVNMYYTQMLMKLRCIDVQSGVDDNDDDDDDDVDVDDGIGKDIY</sequence>
<name>A0A0N4VAB3_ENTVE</name>
<evidence type="ECO:0000313" key="2">
    <source>
        <dbReference type="EMBL" id="VDD92170.1"/>
    </source>
</evidence>
<keyword evidence="3" id="KW-1185">Reference proteome</keyword>
<gene>
    <name evidence="2" type="ORF">EVEC_LOCUS6921</name>
</gene>
<dbReference type="AlphaFoldDB" id="A0A0N4VAB3"/>
<organism evidence="4">
    <name type="scientific">Enterobius vermicularis</name>
    <name type="common">Human pinworm</name>
    <dbReference type="NCBI Taxonomy" id="51028"/>
    <lineage>
        <taxon>Eukaryota</taxon>
        <taxon>Metazoa</taxon>
        <taxon>Ecdysozoa</taxon>
        <taxon>Nematoda</taxon>
        <taxon>Chromadorea</taxon>
        <taxon>Rhabditida</taxon>
        <taxon>Spirurina</taxon>
        <taxon>Oxyuridomorpha</taxon>
        <taxon>Oxyuroidea</taxon>
        <taxon>Oxyuridae</taxon>
        <taxon>Enterobius</taxon>
    </lineage>
</organism>